<evidence type="ECO:0000313" key="3">
    <source>
        <dbReference type="EMBL" id="OAP60746.1"/>
    </source>
</evidence>
<dbReference type="GO" id="GO:0016747">
    <property type="term" value="F:acyltransferase activity, transferring groups other than amino-acyl groups"/>
    <property type="evidence" value="ECO:0007669"/>
    <property type="project" value="InterPro"/>
</dbReference>
<organism evidence="3 4">
    <name type="scientific">Fonsecaea erecta</name>
    <dbReference type="NCBI Taxonomy" id="1367422"/>
    <lineage>
        <taxon>Eukaryota</taxon>
        <taxon>Fungi</taxon>
        <taxon>Dikarya</taxon>
        <taxon>Ascomycota</taxon>
        <taxon>Pezizomycotina</taxon>
        <taxon>Eurotiomycetes</taxon>
        <taxon>Chaetothyriomycetidae</taxon>
        <taxon>Chaetothyriales</taxon>
        <taxon>Herpotrichiellaceae</taxon>
        <taxon>Fonsecaea</taxon>
    </lineage>
</organism>
<dbReference type="CDD" id="cd04301">
    <property type="entry name" value="NAT_SF"/>
    <property type="match status" value="1"/>
</dbReference>
<comment type="caution">
    <text evidence="3">The sequence shown here is derived from an EMBL/GenBank/DDBJ whole genome shotgun (WGS) entry which is preliminary data.</text>
</comment>
<dbReference type="RefSeq" id="XP_018694113.1">
    <property type="nucleotide sequence ID" value="XM_018837260.1"/>
</dbReference>
<feature type="compositionally biased region" description="Basic and acidic residues" evidence="1">
    <location>
        <begin position="144"/>
        <end position="155"/>
    </location>
</feature>
<keyword evidence="4" id="KW-1185">Reference proteome</keyword>
<protein>
    <recommendedName>
        <fullName evidence="2">N-acetyltransferase domain-containing protein</fullName>
    </recommendedName>
</protein>
<sequence>MSLRKRRASDGGHPTAKYARTETTDSPLDQDLSGTPDLPEICGDFKIVVQLRSQSKAARNDPEFALPQRELYRKILSEQSNGGPASTLHHASAYFAVHRGLKPSQDEDESDKQAKIPSENGDAGNIHLNDSLERMPMSIGKTGKGIDAEEGRGDDVVTCQPGEQTEGDAEHENEGDDEIDDDGDESDLDVEDKSNEDTSEDEDRSENDPDYEFEWLEPIVVEVIPTANPDEHDEPMRVAYCDAKLIRRGQMRDDFYEQMERPSEETSMLAFDLFDRYGRLRSEFKTHPVIKGTGVWGQELDHGDILLIEEVFVNKDYRRQGLGRRMIEALLTRAREKTWSFFAFVWPTFLRSHDLREEWDSLPDGVERQKLEEREHDRATMFYRSLGFRRVGSTIWFALAPDNDHPSHQLTSMEDFNPPKPPSTTLHSLLTPLQQISDPPPSPLNRILNPQPRESPDFLDVLSNYQEYFVAFDSWTSFRLMRILRSWPNNFQPEFAARQALPNSQTTLPMKHPIPLQSRNRDVAAPSYAITCTNPSEDIVAAGAPFVAAETALMGGGTPTE</sequence>
<reference evidence="3 4" key="1">
    <citation type="submission" date="2016-04" db="EMBL/GenBank/DDBJ databases">
        <title>Draft genome of Fonsecaea erecta CBS 125763.</title>
        <authorList>
            <person name="Weiss V.A."/>
            <person name="Vicente V.A."/>
            <person name="Raittz R.T."/>
            <person name="Moreno L.F."/>
            <person name="De Souza E.M."/>
            <person name="Pedrosa F.O."/>
            <person name="Steffens M.B."/>
            <person name="Faoro H."/>
            <person name="Tadra-Sfeir M.Z."/>
            <person name="Najafzadeh M.J."/>
            <person name="Felipe M.S."/>
            <person name="Teixeira M."/>
            <person name="Sun J."/>
            <person name="Xi L."/>
            <person name="Gomes R."/>
            <person name="De Azevedo C.M."/>
            <person name="Salgado C.G."/>
            <person name="Da Silva M.B."/>
            <person name="Nascimento M.F."/>
            <person name="Queiroz-Telles F."/>
            <person name="Attili D.S."/>
            <person name="Gorbushina A."/>
        </authorList>
    </citation>
    <scope>NUCLEOTIDE SEQUENCE [LARGE SCALE GENOMIC DNA]</scope>
    <source>
        <strain evidence="3 4">CBS 125763</strain>
    </source>
</reference>
<name>A0A178ZMZ4_9EURO</name>
<dbReference type="Pfam" id="PF13508">
    <property type="entry name" value="Acetyltransf_7"/>
    <property type="match status" value="1"/>
</dbReference>
<feature type="compositionally biased region" description="Acidic residues" evidence="1">
    <location>
        <begin position="165"/>
        <end position="190"/>
    </location>
</feature>
<dbReference type="InterPro" id="IPR016181">
    <property type="entry name" value="Acyl_CoA_acyltransferase"/>
</dbReference>
<feature type="region of interest" description="Disordered" evidence="1">
    <location>
        <begin position="1"/>
        <end position="39"/>
    </location>
</feature>
<dbReference type="STRING" id="1367422.A0A178ZMZ4"/>
<dbReference type="InterPro" id="IPR000182">
    <property type="entry name" value="GNAT_dom"/>
</dbReference>
<dbReference type="Proteomes" id="UP000078343">
    <property type="component" value="Unassembled WGS sequence"/>
</dbReference>
<evidence type="ECO:0000313" key="4">
    <source>
        <dbReference type="Proteomes" id="UP000078343"/>
    </source>
</evidence>
<dbReference type="EMBL" id="LVYI01000004">
    <property type="protein sequence ID" value="OAP60746.1"/>
    <property type="molecule type" value="Genomic_DNA"/>
</dbReference>
<evidence type="ECO:0000259" key="2">
    <source>
        <dbReference type="PROSITE" id="PS51186"/>
    </source>
</evidence>
<proteinExistence type="predicted"/>
<dbReference type="OrthoDB" id="508139at2759"/>
<evidence type="ECO:0000256" key="1">
    <source>
        <dbReference type="SAM" id="MobiDB-lite"/>
    </source>
</evidence>
<dbReference type="GeneID" id="30009916"/>
<dbReference type="SUPFAM" id="SSF55729">
    <property type="entry name" value="Acyl-CoA N-acyltransferases (Nat)"/>
    <property type="match status" value="1"/>
</dbReference>
<dbReference type="AlphaFoldDB" id="A0A178ZMZ4"/>
<dbReference type="PROSITE" id="PS51186">
    <property type="entry name" value="GNAT"/>
    <property type="match status" value="1"/>
</dbReference>
<feature type="region of interest" description="Disordered" evidence="1">
    <location>
        <begin position="103"/>
        <end position="215"/>
    </location>
</feature>
<gene>
    <name evidence="3" type="ORF">AYL99_05748</name>
</gene>
<dbReference type="Gene3D" id="3.40.630.30">
    <property type="match status" value="1"/>
</dbReference>
<accession>A0A178ZMZ4</accession>
<feature type="domain" description="N-acetyltransferase" evidence="2">
    <location>
        <begin position="222"/>
        <end position="418"/>
    </location>
</feature>
<feature type="compositionally biased region" description="Acidic residues" evidence="1">
    <location>
        <begin position="197"/>
        <end position="215"/>
    </location>
</feature>